<feature type="region of interest" description="Disordered" evidence="1">
    <location>
        <begin position="50"/>
        <end position="117"/>
    </location>
</feature>
<reference evidence="2 3" key="2">
    <citation type="journal article" date="2019" name="G3 (Bethesda)">
        <title>Hybrid Assembly of the Genome of the Entomopathogenic Nematode Steinernema carpocapsae Identifies the X-Chromosome.</title>
        <authorList>
            <person name="Serra L."/>
            <person name="Macchietto M."/>
            <person name="Macias-Munoz A."/>
            <person name="McGill C.J."/>
            <person name="Rodriguez I.M."/>
            <person name="Rodriguez B."/>
            <person name="Murad R."/>
            <person name="Mortazavi A."/>
        </authorList>
    </citation>
    <scope>NUCLEOTIDE SEQUENCE [LARGE SCALE GENOMIC DNA]</scope>
    <source>
        <strain evidence="2 3">ALL</strain>
    </source>
</reference>
<dbReference type="AlphaFoldDB" id="A0A4U8V1Y3"/>
<evidence type="ECO:0000256" key="1">
    <source>
        <dbReference type="SAM" id="MobiDB-lite"/>
    </source>
</evidence>
<protein>
    <submittedName>
        <fullName evidence="2">Uncharacterized protein</fullName>
    </submittedName>
</protein>
<accession>A0A4U8V1Y3</accession>
<comment type="caution">
    <text evidence="2">The sequence shown here is derived from an EMBL/GenBank/DDBJ whole genome shotgun (WGS) entry which is preliminary data.</text>
</comment>
<reference evidence="2 3" key="1">
    <citation type="journal article" date="2015" name="Genome Biol.">
        <title>Comparative genomics of Steinernema reveals deeply conserved gene regulatory networks.</title>
        <authorList>
            <person name="Dillman A.R."/>
            <person name="Macchietto M."/>
            <person name="Porter C.F."/>
            <person name="Rogers A."/>
            <person name="Williams B."/>
            <person name="Antoshechkin I."/>
            <person name="Lee M.M."/>
            <person name="Goodwin Z."/>
            <person name="Lu X."/>
            <person name="Lewis E.E."/>
            <person name="Goodrich-Blair H."/>
            <person name="Stock S.P."/>
            <person name="Adams B.J."/>
            <person name="Sternberg P.W."/>
            <person name="Mortazavi A."/>
        </authorList>
    </citation>
    <scope>NUCLEOTIDE SEQUENCE [LARGE SCALE GENOMIC DNA]</scope>
    <source>
        <strain evidence="2 3">ALL</strain>
    </source>
</reference>
<keyword evidence="3" id="KW-1185">Reference proteome</keyword>
<dbReference type="Proteomes" id="UP000298663">
    <property type="component" value="Unassembled WGS sequence"/>
</dbReference>
<evidence type="ECO:0000313" key="2">
    <source>
        <dbReference type="EMBL" id="TMS38278.1"/>
    </source>
</evidence>
<sequence length="159" mass="17212">MNESGCSSIGDTISLEDEELFLENSLEVFSIASSGSGLVSVHTSDFDTSFGSLNDPNHQPENRELPHSPYSAHGLTAGDLSPNYSFSSDSESISDKGDIHPGPPSNERNCRAGVSPNYKRQPTGCRVGLPVCPAREPRKDGSQLWRCVKEKEEKCNALL</sequence>
<evidence type="ECO:0000313" key="3">
    <source>
        <dbReference type="Proteomes" id="UP000298663"/>
    </source>
</evidence>
<dbReference type="EMBL" id="AZBU02000001">
    <property type="protein sequence ID" value="TMS38278.1"/>
    <property type="molecule type" value="Genomic_DNA"/>
</dbReference>
<organism evidence="2 3">
    <name type="scientific">Steinernema carpocapsae</name>
    <name type="common">Entomopathogenic nematode</name>
    <dbReference type="NCBI Taxonomy" id="34508"/>
    <lineage>
        <taxon>Eukaryota</taxon>
        <taxon>Metazoa</taxon>
        <taxon>Ecdysozoa</taxon>
        <taxon>Nematoda</taxon>
        <taxon>Chromadorea</taxon>
        <taxon>Rhabditida</taxon>
        <taxon>Tylenchina</taxon>
        <taxon>Panagrolaimomorpha</taxon>
        <taxon>Strongyloidoidea</taxon>
        <taxon>Steinernematidae</taxon>
        <taxon>Steinernema</taxon>
    </lineage>
</organism>
<gene>
    <name evidence="2" type="ORF">L596_005039</name>
</gene>
<name>A0A4U8V1Y3_STECR</name>
<proteinExistence type="predicted"/>